<evidence type="ECO:0000256" key="3">
    <source>
        <dbReference type="ARBA" id="ARBA00022989"/>
    </source>
</evidence>
<feature type="region of interest" description="Disordered" evidence="5">
    <location>
        <begin position="557"/>
        <end position="589"/>
    </location>
</feature>
<dbReference type="STRING" id="1111077.M1VYK5"/>
<keyword evidence="9" id="KW-1185">Reference proteome</keyword>
<dbReference type="EMBL" id="CAGA01000003">
    <property type="protein sequence ID" value="CCE27331.1"/>
    <property type="molecule type" value="Genomic_DNA"/>
</dbReference>
<feature type="transmembrane region" description="Helical" evidence="6">
    <location>
        <begin position="141"/>
        <end position="160"/>
    </location>
</feature>
<dbReference type="HOGENOM" id="CLU_004486_0_0_1"/>
<dbReference type="Proteomes" id="UP000016801">
    <property type="component" value="Unassembled WGS sequence"/>
</dbReference>
<dbReference type="eggNOG" id="KOG4711">
    <property type="taxonomic scope" value="Eukaryota"/>
</dbReference>
<proteinExistence type="predicted"/>
<evidence type="ECO:0000256" key="2">
    <source>
        <dbReference type="ARBA" id="ARBA00022692"/>
    </source>
</evidence>
<keyword evidence="3 6" id="KW-1133">Transmembrane helix</keyword>
<dbReference type="Pfam" id="PF13515">
    <property type="entry name" value="FUSC_2"/>
    <property type="match status" value="1"/>
</dbReference>
<dbReference type="OrthoDB" id="1924968at2759"/>
<dbReference type="InterPro" id="IPR052430">
    <property type="entry name" value="IVT-Associated"/>
</dbReference>
<name>M1VYK5_CLAP2</name>
<feature type="transmembrane region" description="Helical" evidence="6">
    <location>
        <begin position="774"/>
        <end position="796"/>
    </location>
</feature>
<evidence type="ECO:0000259" key="7">
    <source>
        <dbReference type="Pfam" id="PF13515"/>
    </source>
</evidence>
<evidence type="ECO:0000256" key="4">
    <source>
        <dbReference type="ARBA" id="ARBA00023136"/>
    </source>
</evidence>
<feature type="region of interest" description="Disordered" evidence="5">
    <location>
        <begin position="989"/>
        <end position="1008"/>
    </location>
</feature>
<dbReference type="PANTHER" id="PTHR47804:SF3">
    <property type="entry name" value="PROTEIN BRE4"/>
    <property type="match status" value="1"/>
</dbReference>
<organism evidence="8 9">
    <name type="scientific">Claviceps purpurea (strain 20.1)</name>
    <name type="common">Ergot fungus</name>
    <name type="synonym">Sphacelia segetum</name>
    <dbReference type="NCBI Taxonomy" id="1111077"/>
    <lineage>
        <taxon>Eukaryota</taxon>
        <taxon>Fungi</taxon>
        <taxon>Dikarya</taxon>
        <taxon>Ascomycota</taxon>
        <taxon>Pezizomycotina</taxon>
        <taxon>Sordariomycetes</taxon>
        <taxon>Hypocreomycetidae</taxon>
        <taxon>Hypocreales</taxon>
        <taxon>Clavicipitaceae</taxon>
        <taxon>Claviceps</taxon>
    </lineage>
</organism>
<keyword evidence="2 6" id="KW-0812">Transmembrane</keyword>
<feature type="domain" description="Integral membrane bound transporter" evidence="7">
    <location>
        <begin position="635"/>
        <end position="758"/>
    </location>
</feature>
<evidence type="ECO:0000313" key="9">
    <source>
        <dbReference type="Proteomes" id="UP000016801"/>
    </source>
</evidence>
<comment type="caution">
    <text evidence="8">The sequence shown here is derived from an EMBL/GenBank/DDBJ whole genome shotgun (WGS) entry which is preliminary data.</text>
</comment>
<dbReference type="GO" id="GO:0016020">
    <property type="term" value="C:membrane"/>
    <property type="evidence" value="ECO:0007669"/>
    <property type="project" value="UniProtKB-SubCell"/>
</dbReference>
<dbReference type="PRINTS" id="PR02047">
    <property type="entry name" value="BREFELDNASP4"/>
</dbReference>
<dbReference type="PANTHER" id="PTHR47804">
    <property type="entry name" value="60S RIBOSOMAL PROTEIN L19"/>
    <property type="match status" value="1"/>
</dbReference>
<keyword evidence="4 6" id="KW-0472">Membrane</keyword>
<evidence type="ECO:0000313" key="8">
    <source>
        <dbReference type="EMBL" id="CCE27331.1"/>
    </source>
</evidence>
<accession>M1VYK5</accession>
<gene>
    <name evidence="8" type="ORF">CPUR_00805</name>
</gene>
<feature type="compositionally biased region" description="Basic and acidic residues" evidence="5">
    <location>
        <begin position="565"/>
        <end position="583"/>
    </location>
</feature>
<sequence length="1008" mass="112917">MSIAQINQVLSDNDLEIDIHGASEFRDGHFDANFLRPFNIYSDDLLVKAQDTLPRDFKRRSPLKRFLPRQMHRLGSVCHQIATTEAGIRFLKTFLAYLIAYMMCLAPSIRDWLGRHHYMIVVSVILNHPARTIGAQIEGTILTIIGTAVGLGWAVLGLLLSTSTLAASAGYGGILALFFALFMLIMTWIRAFFIRVYQGVLCAGIAVIFTTLVETDSRTVSWSKLRDYAIPWLLGQAIALTINVVIVPDAGARALATALHESLLIMQKSLEPQEQTAMIRRRLAATFVDLSEACRDMRSSLTISRFQPDQVEQLRNRMQAVIRALLSLQMEVHVPDSPSVSDDQSEVNGHCAGKFSASESNTILHLANSSQSDTSHAAQGARGHQYLDDLQTHTSHLLSSMKEALGNCDAVLMDISGYRHHLGPSSTITSDLGPAQKQLRRTQVAYDILESEILNSMDLPTSPLHDENAVKLLILARYVRKASANVKALLEQVESMQQIPDWPRVHFPSYPIWKAVHRANAQVRHDCGGLTARYYEKTFADIAQLFDKIKSAESKATSETVEGSQRGDSRLQRTSSARKDKTDGPPPISTQRKLRYKIWKILYYLQGFESKFAFKVCLVTSLLSVPSYLHQSRAWWDEYEVWWAVVMSWVMMQPRVGGNIQDLLTRSGVAVLGALWSGVGYAAGHGSPYVMGVFAALYMGPMLYQYSLSSHPRSGLAGCLCFTIVSLGLQAQDGAHSPALLATLRGLSFFVGIVVPILASWVLWPFVARHELRVALSSTMIFMSILYQNVVAKYVYFRDGKDPTPEDVVNSETLEGRLREGFVRIRQLLVLTRHELRLRAPFDPLPYSALSHACEQFFDYLITVRQSALFYNPSHIRDEPIAAKQLLSYRRDAAAPVLGNLYILAGALRSQTKVPHYMPSAAAARKRLLLKTDQVEQQIATRAPQADARQHKIWSDVYSFSYHESLTGCVAQLEELEKYTKMIVGQQGFDDEFSEDEEEDDNDEEIRH</sequence>
<dbReference type="VEuPathDB" id="FungiDB:CPUR_00805"/>
<feature type="transmembrane region" description="Helical" evidence="6">
    <location>
        <begin position="715"/>
        <end position="732"/>
    </location>
</feature>
<evidence type="ECO:0000256" key="1">
    <source>
        <dbReference type="ARBA" id="ARBA00004141"/>
    </source>
</evidence>
<dbReference type="AlphaFoldDB" id="M1VYK5"/>
<feature type="transmembrane region" description="Helical" evidence="6">
    <location>
        <begin position="744"/>
        <end position="767"/>
    </location>
</feature>
<feature type="transmembrane region" description="Helical" evidence="6">
    <location>
        <begin position="192"/>
        <end position="213"/>
    </location>
</feature>
<feature type="transmembrane region" description="Helical" evidence="6">
    <location>
        <begin position="166"/>
        <end position="185"/>
    </location>
</feature>
<comment type="subcellular location">
    <subcellularLocation>
        <location evidence="1">Membrane</location>
        <topology evidence="1">Multi-pass membrane protein</topology>
    </subcellularLocation>
</comment>
<feature type="transmembrane region" description="Helical" evidence="6">
    <location>
        <begin position="233"/>
        <end position="256"/>
    </location>
</feature>
<protein>
    <recommendedName>
        <fullName evidence="7">Integral membrane bound transporter domain-containing protein</fullName>
    </recommendedName>
</protein>
<reference evidence="8 9" key="1">
    <citation type="journal article" date="2013" name="PLoS Genet.">
        <title>Plant-symbiotic fungi as chemical engineers: Multi-genome analysis of the Clavicipitaceae reveals dynamics of alkaloid loci.</title>
        <authorList>
            <person name="Schardl C.L."/>
            <person name="Young C.A."/>
            <person name="Hesse U."/>
            <person name="Amyotte S.G."/>
            <person name="Andreeva K."/>
            <person name="Calie P.J."/>
            <person name="Fleetwood D.J."/>
            <person name="Haws D.C."/>
            <person name="Moore N."/>
            <person name="Oeser B."/>
            <person name="Panaccione D.G."/>
            <person name="Schweri K.K."/>
            <person name="Voisey C.R."/>
            <person name="Farman M.L."/>
            <person name="Jaromczyk J.W."/>
            <person name="Roe B.A."/>
            <person name="O'Sullivan D.M."/>
            <person name="Scott B."/>
            <person name="Tudzynski P."/>
            <person name="An Z."/>
            <person name="Arnaoudova E.G."/>
            <person name="Bullock C.T."/>
            <person name="Charlton N.D."/>
            <person name="Chen L."/>
            <person name="Cox M."/>
            <person name="Dinkins R.D."/>
            <person name="Florea S."/>
            <person name="Glenn A.E."/>
            <person name="Gordon A."/>
            <person name="Gueldener U."/>
            <person name="Harris D.R."/>
            <person name="Hollin W."/>
            <person name="Jaromczyk J."/>
            <person name="Johnson R.D."/>
            <person name="Khan A.K."/>
            <person name="Leistner E."/>
            <person name="Leuchtmann A."/>
            <person name="Li C."/>
            <person name="Liu J."/>
            <person name="Liu J."/>
            <person name="Liu M."/>
            <person name="Mace W."/>
            <person name="Machado C."/>
            <person name="Nagabhyru P."/>
            <person name="Pan J."/>
            <person name="Schmid J."/>
            <person name="Sugawara K."/>
            <person name="Steiner U."/>
            <person name="Takach J.E."/>
            <person name="Tanaka E."/>
            <person name="Webb J.S."/>
            <person name="Wilson E.V."/>
            <person name="Wiseman J.L."/>
            <person name="Yoshida R."/>
            <person name="Zeng Z."/>
        </authorList>
    </citation>
    <scope>NUCLEOTIDE SEQUENCE [LARGE SCALE GENOMIC DNA]</scope>
    <source>
        <strain evidence="8 9">20.1</strain>
    </source>
</reference>
<dbReference type="InterPro" id="IPR023244">
    <property type="entry name" value="Brefeldin_A-sensitivity_4"/>
</dbReference>
<evidence type="ECO:0000256" key="6">
    <source>
        <dbReference type="SAM" id="Phobius"/>
    </source>
</evidence>
<evidence type="ECO:0000256" key="5">
    <source>
        <dbReference type="SAM" id="MobiDB-lite"/>
    </source>
</evidence>
<dbReference type="InterPro" id="IPR049453">
    <property type="entry name" value="Memb_transporter_dom"/>
</dbReference>